<dbReference type="GeneID" id="10288137"/>
<gene>
    <name evidence="1" type="ordered locus">VMUT_0485</name>
</gene>
<dbReference type="Proteomes" id="UP000007485">
    <property type="component" value="Chromosome"/>
</dbReference>
<organism evidence="1 2">
    <name type="scientific">Vulcanisaeta moutnovskia (strain 768-28)</name>
    <dbReference type="NCBI Taxonomy" id="985053"/>
    <lineage>
        <taxon>Archaea</taxon>
        <taxon>Thermoproteota</taxon>
        <taxon>Thermoprotei</taxon>
        <taxon>Thermoproteales</taxon>
        <taxon>Thermoproteaceae</taxon>
        <taxon>Vulcanisaeta</taxon>
    </lineage>
</organism>
<evidence type="ECO:0000313" key="2">
    <source>
        <dbReference type="Proteomes" id="UP000007485"/>
    </source>
</evidence>
<protein>
    <submittedName>
        <fullName evidence="1">Uncharacterized protein</fullName>
    </submittedName>
</protein>
<sequence>MKKQCIKLKLPNELSNIVNNAIELASNYDPNSRVRENAELFIKAHIVPLESFIIINDDVKIKINVMERLVLKDTSILLSDIMPCKIQLKNKYQSLMNLYLDYKIKLLTLFYGYFVCNDILNYLIWAYDSLTNDYLIKRLINDYRVKEKSIVKVLNDIFNLIICDLINYVLKRSTSIERSLIEKFLKDINNKIFILLKVDNDCIYVGLT</sequence>
<dbReference type="RefSeq" id="WP_013603859.1">
    <property type="nucleotide sequence ID" value="NC_015151.1"/>
</dbReference>
<dbReference type="AlphaFoldDB" id="F0QUN5"/>
<proteinExistence type="predicted"/>
<dbReference type="HOGENOM" id="CLU_1168633_0_0_2"/>
<dbReference type="eggNOG" id="arCOG13903">
    <property type="taxonomic scope" value="Archaea"/>
</dbReference>
<dbReference type="EMBL" id="CP002529">
    <property type="protein sequence ID" value="ADY00696.1"/>
    <property type="molecule type" value="Genomic_DNA"/>
</dbReference>
<dbReference type="KEGG" id="vmo:VMUT_0485"/>
<reference evidence="1 2" key="1">
    <citation type="journal article" date="2011" name="J. Bacteriol.">
        <title>Complete genome sequence of 'Vulcanisaeta moutnovskia' strain 768-28, a novel member of the hyperthermophilic crenarchaeal genus vulcanisaeta.</title>
        <authorList>
            <person name="Gumerov V.M."/>
            <person name="Mardanov A.V."/>
            <person name="Beletsky A.V."/>
            <person name="Prokofeva M.I."/>
            <person name="Bonch-Osmolovskaya E.A."/>
            <person name="Ravin N.V."/>
            <person name="Skryabin K.G."/>
        </authorList>
    </citation>
    <scope>NUCLEOTIDE SEQUENCE [LARGE SCALE GENOMIC DNA]</scope>
    <source>
        <strain evidence="1 2">768-28</strain>
    </source>
</reference>
<evidence type="ECO:0000313" key="1">
    <source>
        <dbReference type="EMBL" id="ADY00696.1"/>
    </source>
</evidence>
<dbReference type="OrthoDB" id="385849at2157"/>
<dbReference type="STRING" id="985053.VMUT_0485"/>
<name>F0QUN5_VULM7</name>
<accession>F0QUN5</accession>
<keyword evidence="2" id="KW-1185">Reference proteome</keyword>